<keyword evidence="2" id="KW-1185">Reference proteome</keyword>
<proteinExistence type="predicted"/>
<sequence length="179" mass="19429">MNATAMGDPVAWAEAQPADAVRRRVLQALARRAAAQPPGALREQLIDRLQQRSAVLPVPLPCPRIARTASPLTALLEDLQAHAGPELRHVQAHQRTWSQLRVARRMAEVSAPVPDHLGPLNSQVLVARALQQLQALAPNYLQRLLTQLDALAALAPLQAAAEAEKPARQAAKKAAPRRR</sequence>
<dbReference type="EMBL" id="JBIGHY010000003">
    <property type="protein sequence ID" value="MFG6414147.1"/>
    <property type="molecule type" value="Genomic_DNA"/>
</dbReference>
<gene>
    <name evidence="1" type="ORF">ACG02S_09580</name>
</gene>
<accession>A0ABW7EKY6</accession>
<name>A0ABW7EKY6_9BURK</name>
<dbReference type="RefSeq" id="WP_394470226.1">
    <property type="nucleotide sequence ID" value="NZ_JBIGHY010000003.1"/>
</dbReference>
<organism evidence="1 2">
    <name type="scientific">Pelomonas dachongensis</name>
    <dbReference type="NCBI Taxonomy" id="3299029"/>
    <lineage>
        <taxon>Bacteria</taxon>
        <taxon>Pseudomonadati</taxon>
        <taxon>Pseudomonadota</taxon>
        <taxon>Betaproteobacteria</taxon>
        <taxon>Burkholderiales</taxon>
        <taxon>Sphaerotilaceae</taxon>
        <taxon>Roseateles</taxon>
    </lineage>
</organism>
<dbReference type="InterPro" id="IPR021549">
    <property type="entry name" value="DUF2894"/>
</dbReference>
<dbReference type="Proteomes" id="UP001606300">
    <property type="component" value="Unassembled WGS sequence"/>
</dbReference>
<comment type="caution">
    <text evidence="1">The sequence shown here is derived from an EMBL/GenBank/DDBJ whole genome shotgun (WGS) entry which is preliminary data.</text>
</comment>
<evidence type="ECO:0000313" key="1">
    <source>
        <dbReference type="EMBL" id="MFG6414147.1"/>
    </source>
</evidence>
<protein>
    <submittedName>
        <fullName evidence="1">DUF2894 domain-containing protein</fullName>
    </submittedName>
</protein>
<dbReference type="Pfam" id="PF11445">
    <property type="entry name" value="DUF2894"/>
    <property type="match status" value="1"/>
</dbReference>
<evidence type="ECO:0000313" key="2">
    <source>
        <dbReference type="Proteomes" id="UP001606300"/>
    </source>
</evidence>
<reference evidence="1 2" key="1">
    <citation type="submission" date="2024-09" db="EMBL/GenBank/DDBJ databases">
        <title>Novel species of the genus Pelomonas and Roseateles isolated from streams.</title>
        <authorList>
            <person name="Lu H."/>
        </authorList>
    </citation>
    <scope>NUCLEOTIDE SEQUENCE [LARGE SCALE GENOMIC DNA]</scope>
    <source>
        <strain evidence="1 2">DC23W</strain>
    </source>
</reference>